<gene>
    <name evidence="8" type="ORF">MAR_024585</name>
</gene>
<keyword evidence="3 5" id="KW-1133">Transmembrane helix</keyword>
<dbReference type="InterPro" id="IPR018000">
    <property type="entry name" value="Neurotransmitter_ion_chnl_CS"/>
</dbReference>
<organism evidence="8 9">
    <name type="scientific">Mya arenaria</name>
    <name type="common">Soft-shell clam</name>
    <dbReference type="NCBI Taxonomy" id="6604"/>
    <lineage>
        <taxon>Eukaryota</taxon>
        <taxon>Metazoa</taxon>
        <taxon>Spiralia</taxon>
        <taxon>Lophotrochozoa</taxon>
        <taxon>Mollusca</taxon>
        <taxon>Bivalvia</taxon>
        <taxon>Autobranchia</taxon>
        <taxon>Heteroconchia</taxon>
        <taxon>Euheterodonta</taxon>
        <taxon>Imparidentia</taxon>
        <taxon>Neoheterodontei</taxon>
        <taxon>Myida</taxon>
        <taxon>Myoidea</taxon>
        <taxon>Myidae</taxon>
        <taxon>Mya</taxon>
    </lineage>
</organism>
<dbReference type="PRINTS" id="PR00252">
    <property type="entry name" value="NRIONCHANNEL"/>
</dbReference>
<keyword evidence="5" id="KW-0407">Ion channel</keyword>
<evidence type="ECO:0000256" key="4">
    <source>
        <dbReference type="ARBA" id="ARBA00023136"/>
    </source>
</evidence>
<dbReference type="InterPro" id="IPR036719">
    <property type="entry name" value="Neuro-gated_channel_TM_sf"/>
</dbReference>
<dbReference type="PROSITE" id="PS00236">
    <property type="entry name" value="NEUROTR_ION_CHANNEL"/>
    <property type="match status" value="1"/>
</dbReference>
<keyword evidence="4 5" id="KW-0472">Membrane</keyword>
<keyword evidence="5" id="KW-0732">Signal</keyword>
<dbReference type="InterPro" id="IPR006202">
    <property type="entry name" value="Neur_chan_lig-bd"/>
</dbReference>
<dbReference type="SUPFAM" id="SSF90112">
    <property type="entry name" value="Neurotransmitter-gated ion-channel transmembrane pore"/>
    <property type="match status" value="1"/>
</dbReference>
<keyword evidence="5" id="KW-0813">Transport</keyword>
<dbReference type="SUPFAM" id="SSF63712">
    <property type="entry name" value="Nicotinic receptor ligand binding domain-like"/>
    <property type="match status" value="1"/>
</dbReference>
<dbReference type="PANTHER" id="PTHR18945">
    <property type="entry name" value="NEUROTRANSMITTER GATED ION CHANNEL"/>
    <property type="match status" value="1"/>
</dbReference>
<dbReference type="InterPro" id="IPR006201">
    <property type="entry name" value="Neur_channel"/>
</dbReference>
<dbReference type="InterPro" id="IPR036734">
    <property type="entry name" value="Neur_chan_lig-bd_sf"/>
</dbReference>
<feature type="signal peptide" evidence="5">
    <location>
        <begin position="1"/>
        <end position="19"/>
    </location>
</feature>
<dbReference type="InterPro" id="IPR006029">
    <property type="entry name" value="Neurotrans-gated_channel_TM"/>
</dbReference>
<sequence>MFRVIHCFLFLLSTGQCLAGADIQTMKSLFNDTLYDYDTRIRPIDDQTDAVYVNTRFTPQSLLEFDTSEQKFSMLGYFNIHWTDEVMRWAPGSYGGADSIKVPVDQVWTPGLIINKAYDGHGVIGGDADLVKIENTGAVQWIPEGIYSVVCDVDIQYYPFDEQVCTLTYYVSDETIRTVVLDHYLNVDMSEYSENSAWTIASVTKSRYLLYNTYFIDIEFRLQRRANFTTFTLIMPLLMLAFLNICIFLVPIGSGEKGSFSITIFLSYGIFVTIISDTLPHNSLQVSFFVLFIVILLILSVISVFYTIIQAKLVSSIGDKECPWTCLKSKKKKVNTNDDDVENFESDKEKEFLGEQNEKSEKSGFYDDNADDELYTWSMFLEKLDTYIFALFFVLIVVTTAVFFSMLLSHATGATDSQSSPPPTTATP</sequence>
<dbReference type="Gene3D" id="2.70.170.10">
    <property type="entry name" value="Neurotransmitter-gated ion-channel ligand-binding domain"/>
    <property type="match status" value="1"/>
</dbReference>
<dbReference type="Gene3D" id="1.20.58.390">
    <property type="entry name" value="Neurotransmitter-gated ion-channel transmembrane domain"/>
    <property type="match status" value="1"/>
</dbReference>
<feature type="chain" id="PRO_5045004358" evidence="5">
    <location>
        <begin position="20"/>
        <end position="428"/>
    </location>
</feature>
<evidence type="ECO:0000313" key="8">
    <source>
        <dbReference type="EMBL" id="WAR00213.1"/>
    </source>
</evidence>
<name>A0ABY7DR85_MYAAR</name>
<reference evidence="8" key="1">
    <citation type="submission" date="2022-11" db="EMBL/GenBank/DDBJ databases">
        <title>Centuries of genome instability and evolution in soft-shell clam transmissible cancer (bioRxiv).</title>
        <authorList>
            <person name="Hart S.F.M."/>
            <person name="Yonemitsu M.A."/>
            <person name="Giersch R.M."/>
            <person name="Beal B.F."/>
            <person name="Arriagada G."/>
            <person name="Davis B.W."/>
            <person name="Ostrander E.A."/>
            <person name="Goff S.P."/>
            <person name="Metzger M.J."/>
        </authorList>
    </citation>
    <scope>NUCLEOTIDE SEQUENCE</scope>
    <source>
        <strain evidence="8">MELC-2E11</strain>
        <tissue evidence="8">Siphon/mantle</tissue>
    </source>
</reference>
<feature type="transmembrane region" description="Helical" evidence="5">
    <location>
        <begin position="288"/>
        <end position="309"/>
    </location>
</feature>
<keyword evidence="5" id="KW-0406">Ion transport</keyword>
<accession>A0ABY7DR85</accession>
<feature type="domain" description="Neurotransmitter-gated ion-channel ligand-binding" evidence="6">
    <location>
        <begin position="28"/>
        <end position="225"/>
    </location>
</feature>
<evidence type="ECO:0000259" key="7">
    <source>
        <dbReference type="Pfam" id="PF02932"/>
    </source>
</evidence>
<dbReference type="Proteomes" id="UP001164746">
    <property type="component" value="Chromosome 3"/>
</dbReference>
<evidence type="ECO:0000259" key="6">
    <source>
        <dbReference type="Pfam" id="PF02931"/>
    </source>
</evidence>
<dbReference type="EMBL" id="CP111014">
    <property type="protein sequence ID" value="WAR00213.1"/>
    <property type="molecule type" value="Genomic_DNA"/>
</dbReference>
<protein>
    <submittedName>
        <fullName evidence="8">ACH1-like protein</fullName>
    </submittedName>
</protein>
<dbReference type="Pfam" id="PF02931">
    <property type="entry name" value="Neur_chan_LBD"/>
    <property type="match status" value="1"/>
</dbReference>
<feature type="transmembrane region" description="Helical" evidence="5">
    <location>
        <begin position="387"/>
        <end position="408"/>
    </location>
</feature>
<keyword evidence="9" id="KW-1185">Reference proteome</keyword>
<dbReference type="CDD" id="cd19051">
    <property type="entry name" value="LGIC_TM_cation"/>
    <property type="match status" value="1"/>
</dbReference>
<keyword evidence="2 5" id="KW-0812">Transmembrane</keyword>
<proteinExistence type="inferred from homology"/>
<dbReference type="Pfam" id="PF02932">
    <property type="entry name" value="Neur_chan_memb"/>
    <property type="match status" value="1"/>
</dbReference>
<comment type="subcellular location">
    <subcellularLocation>
        <location evidence="1">Membrane</location>
        <topology evidence="1">Multi-pass membrane protein</topology>
    </subcellularLocation>
</comment>
<evidence type="ECO:0000256" key="1">
    <source>
        <dbReference type="ARBA" id="ARBA00004141"/>
    </source>
</evidence>
<evidence type="ECO:0000256" key="3">
    <source>
        <dbReference type="ARBA" id="ARBA00022989"/>
    </source>
</evidence>
<evidence type="ECO:0000256" key="5">
    <source>
        <dbReference type="RuleBase" id="RU000687"/>
    </source>
</evidence>
<evidence type="ECO:0000313" key="9">
    <source>
        <dbReference type="Proteomes" id="UP001164746"/>
    </source>
</evidence>
<feature type="transmembrane region" description="Helical" evidence="5">
    <location>
        <begin position="231"/>
        <end position="252"/>
    </location>
</feature>
<comment type="similarity">
    <text evidence="5">Belongs to the ligand-gated ion channel (TC 1.A.9) family.</text>
</comment>
<dbReference type="CDD" id="cd18989">
    <property type="entry name" value="LGIC_ECD_cation"/>
    <property type="match status" value="1"/>
</dbReference>
<feature type="domain" description="Neurotransmitter-gated ion-channel transmembrane" evidence="7">
    <location>
        <begin position="233"/>
        <end position="309"/>
    </location>
</feature>
<feature type="transmembrane region" description="Helical" evidence="5">
    <location>
        <begin position="259"/>
        <end position="276"/>
    </location>
</feature>
<dbReference type="InterPro" id="IPR038050">
    <property type="entry name" value="Neuro_actylchol_rec"/>
</dbReference>
<evidence type="ECO:0000256" key="2">
    <source>
        <dbReference type="ARBA" id="ARBA00022692"/>
    </source>
</evidence>